<dbReference type="PRINTS" id="PR00111">
    <property type="entry name" value="ABHYDROLASE"/>
</dbReference>
<dbReference type="Gene3D" id="3.40.50.1820">
    <property type="entry name" value="alpha/beta hydrolase"/>
    <property type="match status" value="1"/>
</dbReference>
<accession>A0A327W5S0</accession>
<dbReference type="PANTHER" id="PTHR46438:SF11">
    <property type="entry name" value="LIPASE-RELATED"/>
    <property type="match status" value="1"/>
</dbReference>
<gene>
    <name evidence="2" type="ORF">CLV59_102460</name>
</gene>
<evidence type="ECO:0000313" key="3">
    <source>
        <dbReference type="Proteomes" id="UP000249819"/>
    </source>
</evidence>
<dbReference type="AlphaFoldDB" id="A0A327W5S0"/>
<dbReference type="SUPFAM" id="SSF53474">
    <property type="entry name" value="alpha/beta-Hydrolases"/>
    <property type="match status" value="1"/>
</dbReference>
<dbReference type="InterPro" id="IPR000073">
    <property type="entry name" value="AB_hydrolase_1"/>
</dbReference>
<organism evidence="2 3">
    <name type="scientific">Chitinophaga dinghuensis</name>
    <dbReference type="NCBI Taxonomy" id="1539050"/>
    <lineage>
        <taxon>Bacteria</taxon>
        <taxon>Pseudomonadati</taxon>
        <taxon>Bacteroidota</taxon>
        <taxon>Chitinophagia</taxon>
        <taxon>Chitinophagales</taxon>
        <taxon>Chitinophagaceae</taxon>
        <taxon>Chitinophaga</taxon>
    </lineage>
</organism>
<proteinExistence type="predicted"/>
<evidence type="ECO:0000313" key="2">
    <source>
        <dbReference type="EMBL" id="RAJ85755.1"/>
    </source>
</evidence>
<keyword evidence="3" id="KW-1185">Reference proteome</keyword>
<dbReference type="OrthoDB" id="975949at2"/>
<dbReference type="PANTHER" id="PTHR46438">
    <property type="entry name" value="ALPHA/BETA-HYDROLASES SUPERFAMILY PROTEIN"/>
    <property type="match status" value="1"/>
</dbReference>
<protein>
    <submittedName>
        <fullName evidence="2">Pimeloyl-ACP methyl ester carboxylesterase</fullName>
    </submittedName>
</protein>
<feature type="domain" description="AB hydrolase-1" evidence="1">
    <location>
        <begin position="24"/>
        <end position="133"/>
    </location>
</feature>
<dbReference type="EMBL" id="QLMA01000002">
    <property type="protein sequence ID" value="RAJ85755.1"/>
    <property type="molecule type" value="Genomic_DNA"/>
</dbReference>
<name>A0A327W5S0_9BACT</name>
<sequence>MSELYLPYMNSRFHYTLEGDGNQLLVCLHGFGESAMHFRPLIQELGHQFTIIAIDMPLHGKTEWQEKRGLEKNDLAAVIQELMTQYKFTRFSLLGYSMGGRLALCTVEKMAEKLDNLMMVAGDGLRNNPWHMFVTQTSIGNRIFKYNTYHPQFFFSLIKVWRKLGLLNESIYKFVLHRMDQPEKRKQVYEVWTILRHMMPNKKLCKQLLSRYNVNTLLIFGKYDRVIPPELGKRFVDGSFPCKTLILDKGHQLISTQLGLVIKSNL</sequence>
<evidence type="ECO:0000259" key="1">
    <source>
        <dbReference type="Pfam" id="PF00561"/>
    </source>
</evidence>
<dbReference type="InterPro" id="IPR029058">
    <property type="entry name" value="AB_hydrolase_fold"/>
</dbReference>
<dbReference type="Pfam" id="PF00561">
    <property type="entry name" value="Abhydrolase_1"/>
    <property type="match status" value="1"/>
</dbReference>
<dbReference type="Proteomes" id="UP000249819">
    <property type="component" value="Unassembled WGS sequence"/>
</dbReference>
<reference evidence="2 3" key="1">
    <citation type="submission" date="2018-06" db="EMBL/GenBank/DDBJ databases">
        <title>Genomic Encyclopedia of Archaeal and Bacterial Type Strains, Phase II (KMG-II): from individual species to whole genera.</title>
        <authorList>
            <person name="Goeker M."/>
        </authorList>
    </citation>
    <scope>NUCLEOTIDE SEQUENCE [LARGE SCALE GENOMIC DNA]</scope>
    <source>
        <strain evidence="2 3">DSM 29821</strain>
    </source>
</reference>
<comment type="caution">
    <text evidence="2">The sequence shown here is derived from an EMBL/GenBank/DDBJ whole genome shotgun (WGS) entry which is preliminary data.</text>
</comment>